<evidence type="ECO:0000313" key="1">
    <source>
        <dbReference type="EMBL" id="NNV57847.1"/>
    </source>
</evidence>
<accession>A0A8J8FJM9</accession>
<comment type="caution">
    <text evidence="1">The sequence shown here is derived from an EMBL/GenBank/DDBJ whole genome shotgun (WGS) entry which is preliminary data.</text>
</comment>
<organism evidence="1 2">
    <name type="scientific">Limnovirga soli</name>
    <dbReference type="NCBI Taxonomy" id="2656915"/>
    <lineage>
        <taxon>Bacteria</taxon>
        <taxon>Pseudomonadati</taxon>
        <taxon>Bacteroidota</taxon>
        <taxon>Chitinophagia</taxon>
        <taxon>Chitinophagales</taxon>
        <taxon>Chitinophagaceae</taxon>
        <taxon>Limnovirga</taxon>
    </lineage>
</organism>
<dbReference type="RefSeq" id="WP_171609796.1">
    <property type="nucleotide sequence ID" value="NZ_WHPF01000020.1"/>
</dbReference>
<dbReference type="Proteomes" id="UP000598971">
    <property type="component" value="Unassembled WGS sequence"/>
</dbReference>
<sequence>MNLSFVKKQFAFIFLSLAILITACTKIITTDIGGGLIPPIDGVNTKEMYLDVNAKSQADTITRVTRNDIHILGYLNDPLFGNTTASINVQLKPASFPFVLPVKKDSIFVDSVVLVLNYKGAYGDTSKDLKLRVYKISNEDPAANLSADSAYTSNYFVPRLNELTENGAASTVSISKLGVADSTKVSKESIANQVRVRLSPSYGEELLFNYDSSNAYKNDSLFDSYIKGFQIVPEQTGNSLMRIALTSVSNSADTNTKLAIYFHYKDKDSANKMDTTVRIFKCNSLTSASTNYIVHQRSSEILNHLASPAQNADLVYVDANPGIYARISIPGIKLDTMTNKVIHRAELIMEQVPSDNIDSFFTAPNIILAPIDTVSGVMKRFAMPNDIQFSNGAVANLFTFGSYPYKTLDTLSGKLVWAYSFDMSRYIQGIITRGETAKYDFDLYAPSYGLLLYGPALTTFGQVGTAASPLNYMSSGRVRLGGGNNPVNQRKMRLHIVYSDIK</sequence>
<evidence type="ECO:0000313" key="2">
    <source>
        <dbReference type="Proteomes" id="UP000598971"/>
    </source>
</evidence>
<protein>
    <submittedName>
        <fullName evidence="1">DUF4270 family protein</fullName>
    </submittedName>
</protein>
<dbReference type="AlphaFoldDB" id="A0A8J8FJM9"/>
<keyword evidence="2" id="KW-1185">Reference proteome</keyword>
<dbReference type="Pfam" id="PF14092">
    <property type="entry name" value="DUF4270"/>
    <property type="match status" value="1"/>
</dbReference>
<reference evidence="1" key="1">
    <citation type="submission" date="2019-10" db="EMBL/GenBank/DDBJ databases">
        <title>Draft genome sequence of Panacibacter sp. KCS-6.</title>
        <authorList>
            <person name="Yim K.J."/>
        </authorList>
    </citation>
    <scope>NUCLEOTIDE SEQUENCE</scope>
    <source>
        <strain evidence="1">KCS-6</strain>
    </source>
</reference>
<proteinExistence type="predicted"/>
<dbReference type="EMBL" id="WHPF01000020">
    <property type="protein sequence ID" value="NNV57847.1"/>
    <property type="molecule type" value="Genomic_DNA"/>
</dbReference>
<dbReference type="InterPro" id="IPR025366">
    <property type="entry name" value="DUF4270"/>
</dbReference>
<name>A0A8J8FJM9_9BACT</name>
<dbReference type="PROSITE" id="PS51257">
    <property type="entry name" value="PROKAR_LIPOPROTEIN"/>
    <property type="match status" value="1"/>
</dbReference>
<gene>
    <name evidence="1" type="ORF">GD597_20455</name>
</gene>